<dbReference type="Gene3D" id="3.40.50.1820">
    <property type="entry name" value="alpha/beta hydrolase"/>
    <property type="match status" value="1"/>
</dbReference>
<dbReference type="eggNOG" id="KOG2237">
    <property type="taxonomic scope" value="Eukaryota"/>
</dbReference>
<keyword evidence="4" id="KW-1185">Reference proteome</keyword>
<feature type="non-terminal residue" evidence="3">
    <location>
        <position position="260"/>
    </location>
</feature>
<dbReference type="InterPro" id="IPR023302">
    <property type="entry name" value="Pept_S9A_N"/>
</dbReference>
<dbReference type="STRING" id="667725.A0A0L0FL20"/>
<dbReference type="InterPro" id="IPR029058">
    <property type="entry name" value="AB_hydrolase_fold"/>
</dbReference>
<evidence type="ECO:0000313" key="3">
    <source>
        <dbReference type="EMBL" id="KNC77465.1"/>
    </source>
</evidence>
<dbReference type="GO" id="GO:0004252">
    <property type="term" value="F:serine-type endopeptidase activity"/>
    <property type="evidence" value="ECO:0007669"/>
    <property type="project" value="InterPro"/>
</dbReference>
<proteinExistence type="inferred from homology"/>
<reference evidence="3 4" key="1">
    <citation type="submission" date="2011-02" db="EMBL/GenBank/DDBJ databases">
        <title>The Genome Sequence of Sphaeroforma arctica JP610.</title>
        <authorList>
            <consortium name="The Broad Institute Genome Sequencing Platform"/>
            <person name="Russ C."/>
            <person name="Cuomo C."/>
            <person name="Young S.K."/>
            <person name="Zeng Q."/>
            <person name="Gargeya S."/>
            <person name="Alvarado L."/>
            <person name="Berlin A."/>
            <person name="Chapman S.B."/>
            <person name="Chen Z."/>
            <person name="Freedman E."/>
            <person name="Gellesch M."/>
            <person name="Goldberg J."/>
            <person name="Griggs A."/>
            <person name="Gujja S."/>
            <person name="Heilman E."/>
            <person name="Heiman D."/>
            <person name="Howarth C."/>
            <person name="Mehta T."/>
            <person name="Neiman D."/>
            <person name="Pearson M."/>
            <person name="Roberts A."/>
            <person name="Saif S."/>
            <person name="Shea T."/>
            <person name="Shenoy N."/>
            <person name="Sisk P."/>
            <person name="Stolte C."/>
            <person name="Sykes S."/>
            <person name="White J."/>
            <person name="Yandava C."/>
            <person name="Burger G."/>
            <person name="Gray M.W."/>
            <person name="Holland P.W.H."/>
            <person name="King N."/>
            <person name="Lang F.B.F."/>
            <person name="Roger A.J."/>
            <person name="Ruiz-Trillo I."/>
            <person name="Haas B."/>
            <person name="Nusbaum C."/>
            <person name="Birren B."/>
        </authorList>
    </citation>
    <scope>NUCLEOTIDE SEQUENCE [LARGE SCALE GENOMIC DNA]</scope>
    <source>
        <strain evidence="3 4">JP610</strain>
    </source>
</reference>
<dbReference type="Pfam" id="PF02897">
    <property type="entry name" value="Peptidase_S9_N"/>
    <property type="match status" value="1"/>
</dbReference>
<feature type="domain" description="Peptidase S9A N-terminal" evidence="2">
    <location>
        <begin position="16"/>
        <end position="259"/>
    </location>
</feature>
<dbReference type="RefSeq" id="XP_014151367.1">
    <property type="nucleotide sequence ID" value="XM_014295892.1"/>
</dbReference>
<sequence length="260" mass="30158">MPFPIERFSDLNVAVPSAEKKPHKLSQFNDTRTDEYYWLRSDARDDPEVLEYLCKENAYTKACLEDPTEVLRATLYDDMKSRIKEDDRQPAFREDDWYYYTRTVEGQQYSIHCRRPVPSARAGLPPTIHDTVDTNEVEQILIDENVRAASLQYYRMNACEQSPNHNTLAIAEDTTGAEKYTVRFFDLSDGGATPLPQHIIENCSGDIAWATDTILFYLTKDALDRPDRLWRYDLSAAHPESMDVFHETDDQHYLSLSRAQ</sequence>
<dbReference type="PANTHER" id="PTHR11757:SF19">
    <property type="entry name" value="PROLYL ENDOPEPTIDASE-LIKE"/>
    <property type="match status" value="1"/>
</dbReference>
<dbReference type="SUPFAM" id="SSF50993">
    <property type="entry name" value="Peptidase/esterase 'gauge' domain"/>
    <property type="match status" value="1"/>
</dbReference>
<comment type="similarity">
    <text evidence="1">Belongs to the peptidase S9A family.</text>
</comment>
<name>A0A0L0FL20_9EUKA</name>
<dbReference type="PANTHER" id="PTHR11757">
    <property type="entry name" value="PROTEASE FAMILY S9A OLIGOPEPTIDASE"/>
    <property type="match status" value="1"/>
</dbReference>
<dbReference type="Gene3D" id="2.130.10.120">
    <property type="entry name" value="Prolyl oligopeptidase, N-terminal domain"/>
    <property type="match status" value="1"/>
</dbReference>
<evidence type="ECO:0000256" key="1">
    <source>
        <dbReference type="ARBA" id="ARBA00005228"/>
    </source>
</evidence>
<evidence type="ECO:0000259" key="2">
    <source>
        <dbReference type="Pfam" id="PF02897"/>
    </source>
</evidence>
<dbReference type="AlphaFoldDB" id="A0A0L0FL20"/>
<gene>
    <name evidence="3" type="ORF">SARC_10076</name>
</gene>
<dbReference type="OrthoDB" id="248387at2759"/>
<organism evidence="3 4">
    <name type="scientific">Sphaeroforma arctica JP610</name>
    <dbReference type="NCBI Taxonomy" id="667725"/>
    <lineage>
        <taxon>Eukaryota</taxon>
        <taxon>Ichthyosporea</taxon>
        <taxon>Ichthyophonida</taxon>
        <taxon>Sphaeroforma</taxon>
    </lineage>
</organism>
<accession>A0A0L0FL20</accession>
<evidence type="ECO:0000313" key="4">
    <source>
        <dbReference type="Proteomes" id="UP000054560"/>
    </source>
</evidence>
<dbReference type="EMBL" id="KQ242724">
    <property type="protein sequence ID" value="KNC77465.1"/>
    <property type="molecule type" value="Genomic_DNA"/>
</dbReference>
<dbReference type="InterPro" id="IPR051543">
    <property type="entry name" value="Serine_Peptidase_S9A"/>
</dbReference>
<dbReference type="GeneID" id="25910580"/>
<dbReference type="Proteomes" id="UP000054560">
    <property type="component" value="Unassembled WGS sequence"/>
</dbReference>
<protein>
    <recommendedName>
        <fullName evidence="2">Peptidase S9A N-terminal domain-containing protein</fullName>
    </recommendedName>
</protein>